<dbReference type="Gene3D" id="1.10.1660.10">
    <property type="match status" value="1"/>
</dbReference>
<organism evidence="6">
    <name type="scientific">Blautia hansenii</name>
    <name type="common">Ruminococcus hansenii</name>
    <dbReference type="NCBI Taxonomy" id="1322"/>
    <lineage>
        <taxon>Bacteria</taxon>
        <taxon>Bacillati</taxon>
        <taxon>Bacillota</taxon>
        <taxon>Clostridia</taxon>
        <taxon>Lachnospirales</taxon>
        <taxon>Lachnospiraceae</taxon>
        <taxon>Blautia</taxon>
    </lineage>
</organism>
<dbReference type="GO" id="GO:0003700">
    <property type="term" value="F:DNA-binding transcription factor activity"/>
    <property type="evidence" value="ECO:0007669"/>
    <property type="project" value="InterPro"/>
</dbReference>
<dbReference type="InterPro" id="IPR009061">
    <property type="entry name" value="DNA-bd_dom_put_sf"/>
</dbReference>
<keyword evidence="3" id="KW-0238">DNA-binding</keyword>
<dbReference type="PANTHER" id="PTHR30204:SF69">
    <property type="entry name" value="MERR-FAMILY TRANSCRIPTIONAL REGULATOR"/>
    <property type="match status" value="1"/>
</dbReference>
<dbReference type="EMBL" id="CACRSY010000004">
    <property type="protein sequence ID" value="VYS72395.1"/>
    <property type="molecule type" value="Genomic_DNA"/>
</dbReference>
<dbReference type="RefSeq" id="WP_003022327.1">
    <property type="nucleotide sequence ID" value="NZ_CACRSY010000004.1"/>
</dbReference>
<dbReference type="SUPFAM" id="SSF55136">
    <property type="entry name" value="Probable bacterial effector-binding domain"/>
    <property type="match status" value="1"/>
</dbReference>
<dbReference type="InterPro" id="IPR000551">
    <property type="entry name" value="MerR-type_HTH_dom"/>
</dbReference>
<gene>
    <name evidence="6" type="primary">zntR</name>
    <name evidence="6" type="ORF">BHLFYP23_01266</name>
</gene>
<sequence length="266" mass="31159">MKQYFKIGEISKLYKIGVDSIRYYEEIGLIQPERSESGYRHYSIHDIWRLNVIRDLRSIGFTMEQIREYLENHTTSSSLKLLEEEQEVIQQQMQYLQKLQKNVAQRLNTIRCAQTLPLYKIEQITLPPRRCHNLSEGYHAAEEMDILIERLINLDKDRLYIIGSNQIGTRISLSALQDKKVLSYQSVFLIDEQGENFIPGGDYLCVTYRGSYSQSTQWGLKLAEYAKKHHLTVHGELLELLWVDIHISSDETEHITQLQLPVKKIS</sequence>
<keyword evidence="4" id="KW-0804">Transcription</keyword>
<dbReference type="SMART" id="SM00422">
    <property type="entry name" value="HTH_MERR"/>
    <property type="match status" value="1"/>
</dbReference>
<keyword evidence="2" id="KW-0805">Transcription regulation</keyword>
<evidence type="ECO:0000259" key="5">
    <source>
        <dbReference type="PROSITE" id="PS50937"/>
    </source>
</evidence>
<dbReference type="AlphaFoldDB" id="A0A6N2QX63"/>
<reference evidence="6" key="1">
    <citation type="submission" date="2019-11" db="EMBL/GenBank/DDBJ databases">
        <authorList>
            <person name="Feng L."/>
        </authorList>
    </citation>
    <scope>NUCLEOTIDE SEQUENCE</scope>
    <source>
        <strain evidence="6">BhanseniiLFYP23</strain>
    </source>
</reference>
<feature type="domain" description="HTH merR-type" evidence="5">
    <location>
        <begin position="4"/>
        <end position="72"/>
    </location>
</feature>
<evidence type="ECO:0000256" key="2">
    <source>
        <dbReference type="ARBA" id="ARBA00023015"/>
    </source>
</evidence>
<dbReference type="Pfam" id="PF13411">
    <property type="entry name" value="MerR_1"/>
    <property type="match status" value="1"/>
</dbReference>
<dbReference type="InterPro" id="IPR047057">
    <property type="entry name" value="MerR_fam"/>
</dbReference>
<protein>
    <submittedName>
        <fullName evidence="6">HTH-type transcriptional regulator ZntR</fullName>
    </submittedName>
</protein>
<dbReference type="Gene3D" id="3.20.80.10">
    <property type="entry name" value="Regulatory factor, effector binding domain"/>
    <property type="match status" value="1"/>
</dbReference>
<dbReference type="PANTHER" id="PTHR30204">
    <property type="entry name" value="REDOX-CYCLING DRUG-SENSING TRANSCRIPTIONAL ACTIVATOR SOXR"/>
    <property type="match status" value="1"/>
</dbReference>
<proteinExistence type="predicted"/>
<accession>A0A6N2QX63</accession>
<dbReference type="PROSITE" id="PS50937">
    <property type="entry name" value="HTH_MERR_2"/>
    <property type="match status" value="1"/>
</dbReference>
<dbReference type="SUPFAM" id="SSF46955">
    <property type="entry name" value="Putative DNA-binding domain"/>
    <property type="match status" value="1"/>
</dbReference>
<keyword evidence="1" id="KW-0678">Repressor</keyword>
<dbReference type="GO" id="GO:0003677">
    <property type="term" value="F:DNA binding"/>
    <property type="evidence" value="ECO:0007669"/>
    <property type="project" value="UniProtKB-KW"/>
</dbReference>
<dbReference type="InterPro" id="IPR011256">
    <property type="entry name" value="Reg_factor_effector_dom_sf"/>
</dbReference>
<evidence type="ECO:0000313" key="6">
    <source>
        <dbReference type="EMBL" id="VYS72395.1"/>
    </source>
</evidence>
<dbReference type="CDD" id="cd00592">
    <property type="entry name" value="HTH_MerR-like"/>
    <property type="match status" value="1"/>
</dbReference>
<evidence type="ECO:0000256" key="3">
    <source>
        <dbReference type="ARBA" id="ARBA00023125"/>
    </source>
</evidence>
<name>A0A6N2QX63_BLAHA</name>
<evidence type="ECO:0000256" key="4">
    <source>
        <dbReference type="ARBA" id="ARBA00023163"/>
    </source>
</evidence>
<evidence type="ECO:0000256" key="1">
    <source>
        <dbReference type="ARBA" id="ARBA00022491"/>
    </source>
</evidence>